<dbReference type="EC" id="6.3.2.5" evidence="3"/>
<dbReference type="PANTHER" id="PTHR14359">
    <property type="entry name" value="HOMO-OLIGOMERIC FLAVIN CONTAINING CYS DECARBOXYLASE FAMILY"/>
    <property type="match status" value="1"/>
</dbReference>
<keyword evidence="3 4" id="KW-0285">Flavoprotein</keyword>
<sequence>MKRILLIVGGGIAAYKACEIVRGLRKAGHRVRCVLTDGGAHFVTPMTLAALSEEQVFTTLWDLKDEAEMGHIQLSREADLIVVAPATADLMARMVAGIADDLATTVLLATDTPVLAAPAMNVRMWLHPATQRNVAALRADGVAVMEPDEGAMACGEFGPGRLPEPAAILARIEAMLAPRDASLAGRHVLVTAGPTHEPIDPVRYIANRSSGRQGYAIAGALAALGARVTLVSGPVALPTPAQVTRVDVETAREMAAAVEAALPADAAVMVAAVADWRAEDAAGQKIKKTGDAPAALRLVENPDILATLGRGAARPRLVVGFAAETEKVTEHAAAKLARKGADWIVANDVSGDVMGGASNAVHLVTATGVETWERLPKDEVARRLADRIAAALR</sequence>
<accession>A0ABX1CTW4</accession>
<evidence type="ECO:0000256" key="3">
    <source>
        <dbReference type="HAMAP-Rule" id="MF_02225"/>
    </source>
</evidence>
<feature type="binding site" evidence="3">
    <location>
        <position position="321"/>
    </location>
    <ligand>
        <name>CTP</name>
        <dbReference type="ChEBI" id="CHEBI:37563"/>
    </ligand>
</feature>
<keyword evidence="3 4" id="KW-0436">Ligase</keyword>
<feature type="binding site" evidence="3">
    <location>
        <begin position="302"/>
        <end position="305"/>
    </location>
    <ligand>
        <name>CTP</name>
        <dbReference type="ChEBI" id="CHEBI:37563"/>
    </ligand>
</feature>
<dbReference type="Gene3D" id="3.40.50.1950">
    <property type="entry name" value="Flavin prenyltransferase-like"/>
    <property type="match status" value="1"/>
</dbReference>
<dbReference type="Pfam" id="PF04127">
    <property type="entry name" value="DFP"/>
    <property type="match status" value="1"/>
</dbReference>
<dbReference type="EMBL" id="JAAVJH010000006">
    <property type="protein sequence ID" value="NJR79277.1"/>
    <property type="molecule type" value="Genomic_DNA"/>
</dbReference>
<dbReference type="InterPro" id="IPR007085">
    <property type="entry name" value="DNA/pantothenate-metab_flavo_C"/>
</dbReference>
<dbReference type="InterPro" id="IPR035929">
    <property type="entry name" value="CoaB-like_sf"/>
</dbReference>
<evidence type="ECO:0000256" key="1">
    <source>
        <dbReference type="ARBA" id="ARBA00022793"/>
    </source>
</evidence>
<organism evidence="7 8">
    <name type="scientific">Sphingomonas corticis</name>
    <dbReference type="NCBI Taxonomy" id="2722791"/>
    <lineage>
        <taxon>Bacteria</taxon>
        <taxon>Pseudomonadati</taxon>
        <taxon>Pseudomonadota</taxon>
        <taxon>Alphaproteobacteria</taxon>
        <taxon>Sphingomonadales</taxon>
        <taxon>Sphingomonadaceae</taxon>
        <taxon>Sphingomonas</taxon>
    </lineage>
</organism>
<comment type="pathway">
    <text evidence="3 4">Cofactor biosynthesis; coenzyme A biosynthesis; CoA from (R)-pantothenate: step 2/5.</text>
</comment>
<dbReference type="PANTHER" id="PTHR14359:SF6">
    <property type="entry name" value="PHOSPHOPANTOTHENOYLCYSTEINE DECARBOXYLASE"/>
    <property type="match status" value="1"/>
</dbReference>
<comment type="catalytic activity">
    <reaction evidence="3 4">
        <text>N-[(R)-4-phosphopantothenoyl]-L-cysteine + H(+) = (R)-4'-phosphopantetheine + CO2</text>
        <dbReference type="Rhea" id="RHEA:16793"/>
        <dbReference type="ChEBI" id="CHEBI:15378"/>
        <dbReference type="ChEBI" id="CHEBI:16526"/>
        <dbReference type="ChEBI" id="CHEBI:59458"/>
        <dbReference type="ChEBI" id="CHEBI:61723"/>
        <dbReference type="EC" id="4.1.1.36"/>
    </reaction>
</comment>
<protein>
    <recommendedName>
        <fullName evidence="3">Coenzyme A biosynthesis bifunctional protein CoaBC</fullName>
    </recommendedName>
    <alternativeName>
        <fullName evidence="3">DNA/pantothenate metabolism flavoprotein</fullName>
    </alternativeName>
    <alternativeName>
        <fullName evidence="3">Phosphopantothenoylcysteine synthetase/decarboxylase</fullName>
        <shortName evidence="3">PPCS-PPCDC</shortName>
    </alternativeName>
    <domain>
        <recommendedName>
            <fullName evidence="3">Phosphopantothenoylcysteine decarboxylase</fullName>
            <shortName evidence="3">PPC decarboxylase</shortName>
            <shortName evidence="3">PPC-DC</shortName>
            <ecNumber evidence="3">4.1.1.36</ecNumber>
        </recommendedName>
        <alternativeName>
            <fullName evidence="3">CoaC</fullName>
        </alternativeName>
    </domain>
    <domain>
        <recommendedName>
            <fullName evidence="3">Phosphopantothenate--cysteine ligase</fullName>
            <ecNumber evidence="3">6.3.2.5</ecNumber>
        </recommendedName>
        <alternativeName>
            <fullName evidence="3">CoaB</fullName>
        </alternativeName>
        <alternativeName>
            <fullName evidence="3">Phosphopantothenoylcysteine synthetase</fullName>
            <shortName evidence="3">PPC synthetase</shortName>
            <shortName evidence="3">PPC-S</shortName>
        </alternativeName>
    </domain>
</protein>
<dbReference type="Gene3D" id="3.40.50.10300">
    <property type="entry name" value="CoaB-like"/>
    <property type="match status" value="1"/>
</dbReference>
<comment type="function">
    <text evidence="4">Catalyzes two steps in the biosynthesis of coenzyme A. In the first step cysteine is conjugated to 4'-phosphopantothenate to form 4-phosphopantothenoylcysteine, in the latter compound is decarboxylated to form 4'-phosphopantotheine.</text>
</comment>
<dbReference type="GO" id="GO:0004632">
    <property type="term" value="F:phosphopantothenate--cysteine ligase activity"/>
    <property type="evidence" value="ECO:0007669"/>
    <property type="project" value="UniProtKB-EC"/>
</dbReference>
<dbReference type="Pfam" id="PF02441">
    <property type="entry name" value="Flavoprotein"/>
    <property type="match status" value="1"/>
</dbReference>
<evidence type="ECO:0000259" key="5">
    <source>
        <dbReference type="Pfam" id="PF02441"/>
    </source>
</evidence>
<gene>
    <name evidence="3 7" type="primary">coaBC</name>
    <name evidence="7" type="ORF">HBH26_11850</name>
</gene>
<dbReference type="EC" id="4.1.1.36" evidence="3"/>
<comment type="caution">
    <text evidence="3">Lacks conserved residue(s) required for the propagation of feature annotation.</text>
</comment>
<comment type="function">
    <text evidence="3">Catalyzes two sequential steps in the biosynthesis of coenzyme A. In the first step cysteine is conjugated to 4'-phosphopantothenate to form 4-phosphopantothenoylcysteine. In the second step the latter compound is decarboxylated to form 4'-phosphopantotheine.</text>
</comment>
<dbReference type="HAMAP" id="MF_02225">
    <property type="entry name" value="CoaBC"/>
    <property type="match status" value="1"/>
</dbReference>
<keyword evidence="3" id="KW-0460">Magnesium</keyword>
<reference evidence="7 8" key="1">
    <citation type="submission" date="2020-03" db="EMBL/GenBank/DDBJ databases">
        <authorList>
            <person name="Wang L."/>
            <person name="He N."/>
            <person name="Li Y."/>
            <person name="Fang Y."/>
            <person name="Zhang F."/>
        </authorList>
    </citation>
    <scope>NUCLEOTIDE SEQUENCE [LARGE SCALE GENOMIC DNA]</scope>
    <source>
        <strain evidence="7 8">36D10-4-7</strain>
    </source>
</reference>
<comment type="caution">
    <text evidence="7">The sequence shown here is derived from an EMBL/GenBank/DDBJ whole genome shotgun (WGS) entry which is preliminary data.</text>
</comment>
<comment type="cofactor">
    <cofactor evidence="3">
        <name>FMN</name>
        <dbReference type="ChEBI" id="CHEBI:58210"/>
    </cofactor>
    <text evidence="3">Binds 1 FMN per subunit.</text>
</comment>
<comment type="cofactor">
    <cofactor evidence="3">
        <name>Mg(2+)</name>
        <dbReference type="ChEBI" id="CHEBI:18420"/>
    </cofactor>
</comment>
<feature type="region of interest" description="Phosphopantothenate--cysteine ligase" evidence="3">
    <location>
        <begin position="188"/>
        <end position="393"/>
    </location>
</feature>
<evidence type="ECO:0000256" key="2">
    <source>
        <dbReference type="ARBA" id="ARBA00023239"/>
    </source>
</evidence>
<evidence type="ECO:0000259" key="6">
    <source>
        <dbReference type="Pfam" id="PF04127"/>
    </source>
</evidence>
<feature type="binding site" evidence="3">
    <location>
        <position position="285"/>
    </location>
    <ligand>
        <name>CTP</name>
        <dbReference type="ChEBI" id="CHEBI:37563"/>
    </ligand>
</feature>
<feature type="binding site" evidence="3">
    <location>
        <position position="335"/>
    </location>
    <ligand>
        <name>CTP</name>
        <dbReference type="ChEBI" id="CHEBI:37563"/>
    </ligand>
</feature>
<dbReference type="SUPFAM" id="SSF102645">
    <property type="entry name" value="CoaB-like"/>
    <property type="match status" value="1"/>
</dbReference>
<feature type="binding site" evidence="3">
    <location>
        <position position="339"/>
    </location>
    <ligand>
        <name>CTP</name>
        <dbReference type="ChEBI" id="CHEBI:37563"/>
    </ligand>
</feature>
<feature type="binding site" evidence="3">
    <location>
        <position position="275"/>
    </location>
    <ligand>
        <name>CTP</name>
        <dbReference type="ChEBI" id="CHEBI:37563"/>
    </ligand>
</feature>
<comment type="pathway">
    <text evidence="3 4">Cofactor biosynthesis; coenzyme A biosynthesis; CoA from (R)-pantothenate: step 3/5.</text>
</comment>
<feature type="active site" description="Proton donor" evidence="3">
    <location>
        <position position="154"/>
    </location>
</feature>
<keyword evidence="2 3" id="KW-0456">Lyase</keyword>
<dbReference type="Proteomes" id="UP000732399">
    <property type="component" value="Unassembled WGS sequence"/>
</dbReference>
<keyword evidence="3" id="KW-0479">Metal-binding</keyword>
<dbReference type="NCBIfam" id="TIGR00521">
    <property type="entry name" value="coaBC_dfp"/>
    <property type="match status" value="1"/>
</dbReference>
<feature type="region of interest" description="Phosphopantothenoylcysteine decarboxylase" evidence="3">
    <location>
        <begin position="1"/>
        <end position="187"/>
    </location>
</feature>
<name>A0ABX1CTW4_9SPHN</name>
<comment type="similarity">
    <text evidence="3 4">In the C-terminal section; belongs to the PPC synthetase family.</text>
</comment>
<feature type="domain" description="DNA/pantothenate metabolism flavoprotein C-terminal" evidence="6">
    <location>
        <begin position="183"/>
        <end position="390"/>
    </location>
</feature>
<dbReference type="InterPro" id="IPR036551">
    <property type="entry name" value="Flavin_trans-like"/>
</dbReference>
<comment type="similarity">
    <text evidence="3 4">In the N-terminal section; belongs to the HFCD (homo-oligomeric flavin containing Cys decarboxylase) superfamily.</text>
</comment>
<dbReference type="InterPro" id="IPR003382">
    <property type="entry name" value="Flavoprotein"/>
</dbReference>
<evidence type="ECO:0000313" key="8">
    <source>
        <dbReference type="Proteomes" id="UP000732399"/>
    </source>
</evidence>
<keyword evidence="3 4" id="KW-0288">FMN</keyword>
<keyword evidence="8" id="KW-1185">Reference proteome</keyword>
<dbReference type="SUPFAM" id="SSF52507">
    <property type="entry name" value="Homo-oligomeric flavin-containing Cys decarboxylases, HFCD"/>
    <property type="match status" value="1"/>
</dbReference>
<dbReference type="InterPro" id="IPR005252">
    <property type="entry name" value="CoaBC"/>
</dbReference>
<proteinExistence type="inferred from homology"/>
<keyword evidence="3" id="KW-0511">Multifunctional enzyme</keyword>
<feature type="domain" description="Flavoprotein" evidence="5">
    <location>
        <begin position="2"/>
        <end position="174"/>
    </location>
</feature>
<comment type="catalytic activity">
    <reaction evidence="3 4">
        <text>(R)-4'-phosphopantothenate + L-cysteine + CTP = N-[(R)-4-phosphopantothenoyl]-L-cysteine + CMP + diphosphate + H(+)</text>
        <dbReference type="Rhea" id="RHEA:19397"/>
        <dbReference type="ChEBI" id="CHEBI:10986"/>
        <dbReference type="ChEBI" id="CHEBI:15378"/>
        <dbReference type="ChEBI" id="CHEBI:33019"/>
        <dbReference type="ChEBI" id="CHEBI:35235"/>
        <dbReference type="ChEBI" id="CHEBI:37563"/>
        <dbReference type="ChEBI" id="CHEBI:59458"/>
        <dbReference type="ChEBI" id="CHEBI:60377"/>
        <dbReference type="EC" id="6.3.2.5"/>
    </reaction>
</comment>
<dbReference type="GO" id="GO:0004633">
    <property type="term" value="F:phosphopantothenoylcysteine decarboxylase activity"/>
    <property type="evidence" value="ECO:0007669"/>
    <property type="project" value="UniProtKB-EC"/>
</dbReference>
<dbReference type="RefSeq" id="WP_168134817.1">
    <property type="nucleotide sequence ID" value="NZ_JAAVJH010000006.1"/>
</dbReference>
<evidence type="ECO:0000256" key="4">
    <source>
        <dbReference type="RuleBase" id="RU364078"/>
    </source>
</evidence>
<keyword evidence="1 3" id="KW-0210">Decarboxylase</keyword>
<evidence type="ECO:0000313" key="7">
    <source>
        <dbReference type="EMBL" id="NJR79277.1"/>
    </source>
</evidence>